<dbReference type="EMBL" id="CAJNOE010000017">
    <property type="protein sequence ID" value="CAF0737941.1"/>
    <property type="molecule type" value="Genomic_DNA"/>
</dbReference>
<organism evidence="2 4">
    <name type="scientific">Adineta steineri</name>
    <dbReference type="NCBI Taxonomy" id="433720"/>
    <lineage>
        <taxon>Eukaryota</taxon>
        <taxon>Metazoa</taxon>
        <taxon>Spiralia</taxon>
        <taxon>Gnathifera</taxon>
        <taxon>Rotifera</taxon>
        <taxon>Eurotatoria</taxon>
        <taxon>Bdelloidea</taxon>
        <taxon>Adinetida</taxon>
        <taxon>Adinetidae</taxon>
        <taxon>Adineta</taxon>
    </lineage>
</organism>
<dbReference type="EMBL" id="CAJOBB010000702">
    <property type="protein sequence ID" value="CAF3734162.1"/>
    <property type="molecule type" value="Genomic_DNA"/>
</dbReference>
<proteinExistence type="predicted"/>
<evidence type="ECO:0000313" key="4">
    <source>
        <dbReference type="Proteomes" id="UP000663860"/>
    </source>
</evidence>
<sequence>MMKMDNNTLQIMAYANNATITTRLLKCDQTLNLTEIIQNLCNLYEHINSNIFHNISIIHFDCNTISNKYFEQIITFTKSISIRIQIAFASAYFDYIATNQYLLNGFFIEQKVPFNLSSITLNYTAKSDACSSGERAQDPLCSLNNSISQCINFFSNPWIFNCSIYSTQSMNSSTLIMHNNTLISTLISSVLNSWKFGLICALSILFFLILLCLPIVYFYRRYSRTKHIALSCEYLFDGKRAMEISEIPGSHLFQRSDRIVEPRQSNNTTISWIHDGNTKENYINFKLSKPYRQETCFDHTTVHDLFFLGKSDMHNDHTNVLIDETIPRSICKTSTNQLKLSTVFTQKHELNEHIFDKKDRITLDQSNSMNQKELNELEMTQYINMSFTDEILQDEDAWMSILAVANAELDLLNRLENEQNQTITIN</sequence>
<keyword evidence="1" id="KW-0472">Membrane</keyword>
<evidence type="ECO:0000256" key="1">
    <source>
        <dbReference type="SAM" id="Phobius"/>
    </source>
</evidence>
<keyword evidence="1" id="KW-0812">Transmembrane</keyword>
<name>A0A813NGU5_9BILA</name>
<gene>
    <name evidence="2" type="ORF">IZO911_LOCUS3345</name>
    <name evidence="3" type="ORF">KXQ929_LOCUS13245</name>
</gene>
<evidence type="ECO:0000313" key="3">
    <source>
        <dbReference type="EMBL" id="CAF3734162.1"/>
    </source>
</evidence>
<dbReference type="AlphaFoldDB" id="A0A813NGU5"/>
<evidence type="ECO:0000313" key="2">
    <source>
        <dbReference type="EMBL" id="CAF0737941.1"/>
    </source>
</evidence>
<protein>
    <submittedName>
        <fullName evidence="2">Uncharacterized protein</fullName>
    </submittedName>
</protein>
<dbReference type="Proteomes" id="UP000663868">
    <property type="component" value="Unassembled WGS sequence"/>
</dbReference>
<feature type="transmembrane region" description="Helical" evidence="1">
    <location>
        <begin position="196"/>
        <end position="219"/>
    </location>
</feature>
<dbReference type="Proteomes" id="UP000663860">
    <property type="component" value="Unassembled WGS sequence"/>
</dbReference>
<reference evidence="2" key="1">
    <citation type="submission" date="2021-02" db="EMBL/GenBank/DDBJ databases">
        <authorList>
            <person name="Nowell W R."/>
        </authorList>
    </citation>
    <scope>NUCLEOTIDE SEQUENCE</scope>
</reference>
<comment type="caution">
    <text evidence="2">The sequence shown here is derived from an EMBL/GenBank/DDBJ whole genome shotgun (WGS) entry which is preliminary data.</text>
</comment>
<keyword evidence="1" id="KW-1133">Transmembrane helix</keyword>
<accession>A0A813NGU5</accession>